<dbReference type="AlphaFoldDB" id="A0A0F9I3X9"/>
<dbReference type="GO" id="GO:0016491">
    <property type="term" value="F:oxidoreductase activity"/>
    <property type="evidence" value="ECO:0007669"/>
    <property type="project" value="InterPro"/>
</dbReference>
<organism evidence="6">
    <name type="scientific">marine sediment metagenome</name>
    <dbReference type="NCBI Taxonomy" id="412755"/>
    <lineage>
        <taxon>unclassified sequences</taxon>
        <taxon>metagenomes</taxon>
        <taxon>ecological metagenomes</taxon>
    </lineage>
</organism>
<dbReference type="InterPro" id="IPR036249">
    <property type="entry name" value="Thioredoxin-like_sf"/>
</dbReference>
<evidence type="ECO:0000313" key="6">
    <source>
        <dbReference type="EMBL" id="KKL88540.1"/>
    </source>
</evidence>
<dbReference type="InterPro" id="IPR050553">
    <property type="entry name" value="Thioredoxin_ResA/DsbE_sf"/>
</dbReference>
<evidence type="ECO:0000256" key="2">
    <source>
        <dbReference type="ARBA" id="ARBA00022748"/>
    </source>
</evidence>
<dbReference type="Pfam" id="PF00578">
    <property type="entry name" value="AhpC-TSA"/>
    <property type="match status" value="1"/>
</dbReference>
<feature type="non-terminal residue" evidence="6">
    <location>
        <position position="1"/>
    </location>
</feature>
<gene>
    <name evidence="6" type="ORF">LCGC14_1923650</name>
</gene>
<feature type="domain" description="Thioredoxin" evidence="5">
    <location>
        <begin position="63"/>
        <end position="206"/>
    </location>
</feature>
<proteinExistence type="predicted"/>
<keyword evidence="4" id="KW-0676">Redox-active center</keyword>
<dbReference type="CDD" id="cd02966">
    <property type="entry name" value="TlpA_like_family"/>
    <property type="match status" value="1"/>
</dbReference>
<dbReference type="InterPro" id="IPR000866">
    <property type="entry name" value="AhpC/TSA"/>
</dbReference>
<dbReference type="PANTHER" id="PTHR42852">
    <property type="entry name" value="THIOL:DISULFIDE INTERCHANGE PROTEIN DSBE"/>
    <property type="match status" value="1"/>
</dbReference>
<dbReference type="InterPro" id="IPR017937">
    <property type="entry name" value="Thioredoxin_CS"/>
</dbReference>
<evidence type="ECO:0000259" key="5">
    <source>
        <dbReference type="PROSITE" id="PS51352"/>
    </source>
</evidence>
<dbReference type="GO" id="GO:0017004">
    <property type="term" value="P:cytochrome complex assembly"/>
    <property type="evidence" value="ECO:0007669"/>
    <property type="project" value="UniProtKB-KW"/>
</dbReference>
<dbReference type="PANTHER" id="PTHR42852:SF6">
    <property type="entry name" value="THIOL:DISULFIDE INTERCHANGE PROTEIN DSBE"/>
    <property type="match status" value="1"/>
</dbReference>
<dbReference type="SUPFAM" id="SSF52833">
    <property type="entry name" value="Thioredoxin-like"/>
    <property type="match status" value="1"/>
</dbReference>
<dbReference type="EMBL" id="LAZR01020537">
    <property type="protein sequence ID" value="KKL88540.1"/>
    <property type="molecule type" value="Genomic_DNA"/>
</dbReference>
<dbReference type="GO" id="GO:0016209">
    <property type="term" value="F:antioxidant activity"/>
    <property type="evidence" value="ECO:0007669"/>
    <property type="project" value="InterPro"/>
</dbReference>
<comment type="subcellular location">
    <subcellularLocation>
        <location evidence="1">Cell envelope</location>
    </subcellularLocation>
</comment>
<dbReference type="Gene3D" id="3.40.30.10">
    <property type="entry name" value="Glutaredoxin"/>
    <property type="match status" value="1"/>
</dbReference>
<evidence type="ECO:0000256" key="4">
    <source>
        <dbReference type="ARBA" id="ARBA00023284"/>
    </source>
</evidence>
<keyword evidence="2" id="KW-0201">Cytochrome c-type biogenesis</keyword>
<dbReference type="InterPro" id="IPR013766">
    <property type="entry name" value="Thioredoxin_domain"/>
</dbReference>
<keyword evidence="3" id="KW-1015">Disulfide bond</keyword>
<reference evidence="6" key="1">
    <citation type="journal article" date="2015" name="Nature">
        <title>Complex archaea that bridge the gap between prokaryotes and eukaryotes.</title>
        <authorList>
            <person name="Spang A."/>
            <person name="Saw J.H."/>
            <person name="Jorgensen S.L."/>
            <person name="Zaremba-Niedzwiedzka K."/>
            <person name="Martijn J."/>
            <person name="Lind A.E."/>
            <person name="van Eijk R."/>
            <person name="Schleper C."/>
            <person name="Guy L."/>
            <person name="Ettema T.J."/>
        </authorList>
    </citation>
    <scope>NUCLEOTIDE SEQUENCE</scope>
</reference>
<protein>
    <recommendedName>
        <fullName evidence="5">Thioredoxin domain-containing protein</fullName>
    </recommendedName>
</protein>
<dbReference type="PROSITE" id="PS00194">
    <property type="entry name" value="THIOREDOXIN_1"/>
    <property type="match status" value="1"/>
</dbReference>
<name>A0A0F9I3X9_9ZZZZ</name>
<dbReference type="GO" id="GO:0030313">
    <property type="term" value="C:cell envelope"/>
    <property type="evidence" value="ECO:0007669"/>
    <property type="project" value="UniProtKB-SubCell"/>
</dbReference>
<accession>A0A0F9I3X9</accession>
<comment type="caution">
    <text evidence="6">The sequence shown here is derived from an EMBL/GenBank/DDBJ whole genome shotgun (WGS) entry which is preliminary data.</text>
</comment>
<sequence>EMINQEYIEENPDSPVSLNTLNVYKTTWGKDKTEELFAFMDSNSKKSENGKAIFTYLELYGNPKVGQKYIDFQQEDTDGNLVKVSDVLGQYTLIEFWASWCGPCRNSNPDLVKLYKDYNDSGFEILGVSLDDNRSNWLKAIDADKLTWTNISDLKGSENEGAIRYGVNGIPDNVLIDSSGTIVGRYLKPEDLREIFEKKLISNETGIKP</sequence>
<dbReference type="PROSITE" id="PS51352">
    <property type="entry name" value="THIOREDOXIN_2"/>
    <property type="match status" value="1"/>
</dbReference>
<evidence type="ECO:0000256" key="1">
    <source>
        <dbReference type="ARBA" id="ARBA00004196"/>
    </source>
</evidence>
<evidence type="ECO:0000256" key="3">
    <source>
        <dbReference type="ARBA" id="ARBA00023157"/>
    </source>
</evidence>